<accession>A0ACD3QHL4</accession>
<evidence type="ECO:0000313" key="1">
    <source>
        <dbReference type="EMBL" id="TMS06741.1"/>
    </source>
</evidence>
<sequence>MVEAHSLGLDTSKFVSGSPAAHTAVDAALKGMLFYSHLQAEDGHWAGDYGGPLFLLPGLLITCHVAKIPLAEAWKKEMVRYLRSVQLPDGGWGLHIEDKSTSVWHSSELQLLKDPWSRA</sequence>
<organism evidence="1 2">
    <name type="scientific">Larimichthys crocea</name>
    <name type="common">Large yellow croaker</name>
    <name type="synonym">Pseudosciaena crocea</name>
    <dbReference type="NCBI Taxonomy" id="215358"/>
    <lineage>
        <taxon>Eukaryota</taxon>
        <taxon>Metazoa</taxon>
        <taxon>Chordata</taxon>
        <taxon>Craniata</taxon>
        <taxon>Vertebrata</taxon>
        <taxon>Euteleostomi</taxon>
        <taxon>Actinopterygii</taxon>
        <taxon>Neopterygii</taxon>
        <taxon>Teleostei</taxon>
        <taxon>Neoteleostei</taxon>
        <taxon>Acanthomorphata</taxon>
        <taxon>Eupercaria</taxon>
        <taxon>Sciaenidae</taxon>
        <taxon>Larimichthys</taxon>
    </lineage>
</organism>
<reference evidence="1" key="1">
    <citation type="submission" date="2018-11" db="EMBL/GenBank/DDBJ databases">
        <title>The sequence and de novo assembly of Larimichthys crocea genome using PacBio and Hi-C technologies.</title>
        <authorList>
            <person name="Xu P."/>
            <person name="Chen B."/>
            <person name="Zhou Z."/>
            <person name="Ke Q."/>
            <person name="Wu Y."/>
            <person name="Bai H."/>
            <person name="Pu F."/>
        </authorList>
    </citation>
    <scope>NUCLEOTIDE SEQUENCE</scope>
    <source>
        <tissue evidence="1">Muscle</tissue>
    </source>
</reference>
<evidence type="ECO:0000313" key="2">
    <source>
        <dbReference type="Proteomes" id="UP000793456"/>
    </source>
</evidence>
<proteinExistence type="predicted"/>
<comment type="caution">
    <text evidence="1">The sequence shown here is derived from an EMBL/GenBank/DDBJ whole genome shotgun (WGS) entry which is preliminary data.</text>
</comment>
<keyword evidence="2" id="KW-1185">Reference proteome</keyword>
<dbReference type="EMBL" id="CM011692">
    <property type="protein sequence ID" value="TMS06741.1"/>
    <property type="molecule type" value="Genomic_DNA"/>
</dbReference>
<name>A0ACD3QHL4_LARCR</name>
<protein>
    <submittedName>
        <fullName evidence="1">Uncharacterized protein</fullName>
    </submittedName>
</protein>
<dbReference type="Proteomes" id="UP000793456">
    <property type="component" value="Chromosome XIX"/>
</dbReference>
<gene>
    <name evidence="1" type="ORF">E3U43_016500</name>
</gene>